<dbReference type="PROSITE" id="PS51257">
    <property type="entry name" value="PROKAR_LIPOPROTEIN"/>
    <property type="match status" value="1"/>
</dbReference>
<protein>
    <submittedName>
        <fullName evidence="11">RND transporter</fullName>
    </submittedName>
</protein>
<feature type="compositionally biased region" description="Pro residues" evidence="10">
    <location>
        <begin position="616"/>
        <end position="626"/>
    </location>
</feature>
<evidence type="ECO:0000256" key="9">
    <source>
        <dbReference type="RuleBase" id="RU362097"/>
    </source>
</evidence>
<dbReference type="Gene3D" id="1.20.1600.10">
    <property type="entry name" value="Outer membrane efflux proteins (OEP)"/>
    <property type="match status" value="1"/>
</dbReference>
<dbReference type="PANTHER" id="PTHR30203:SF20">
    <property type="entry name" value="MULTIDRUG RESISTANCE OUTER MEMBRANE PROTEIN MDTP-RELATED"/>
    <property type="match status" value="1"/>
</dbReference>
<feature type="region of interest" description="Disordered" evidence="10">
    <location>
        <begin position="577"/>
        <end position="639"/>
    </location>
</feature>
<dbReference type="NCBIfam" id="TIGR01845">
    <property type="entry name" value="outer_NodT"/>
    <property type="match status" value="1"/>
</dbReference>
<name>A0A103ZEJ1_BURCE</name>
<evidence type="ECO:0000256" key="2">
    <source>
        <dbReference type="ARBA" id="ARBA00007613"/>
    </source>
</evidence>
<dbReference type="Proteomes" id="UP000069001">
    <property type="component" value="Unassembled WGS sequence"/>
</dbReference>
<dbReference type="Gene3D" id="2.20.200.10">
    <property type="entry name" value="Outer membrane efflux proteins (OEP)"/>
    <property type="match status" value="1"/>
</dbReference>
<dbReference type="EMBL" id="LOYH01000075">
    <property type="protein sequence ID" value="KVK78600.1"/>
    <property type="molecule type" value="Genomic_DNA"/>
</dbReference>
<keyword evidence="5" id="KW-0732">Signal</keyword>
<dbReference type="InterPro" id="IPR010131">
    <property type="entry name" value="MdtP/NodT-like"/>
</dbReference>
<evidence type="ECO:0000313" key="12">
    <source>
        <dbReference type="Proteomes" id="UP000069001"/>
    </source>
</evidence>
<organism evidence="11 12">
    <name type="scientific">Burkholderia cepacia</name>
    <name type="common">Pseudomonas cepacia</name>
    <dbReference type="NCBI Taxonomy" id="292"/>
    <lineage>
        <taxon>Bacteria</taxon>
        <taxon>Pseudomonadati</taxon>
        <taxon>Pseudomonadota</taxon>
        <taxon>Betaproteobacteria</taxon>
        <taxon>Burkholderiales</taxon>
        <taxon>Burkholderiaceae</taxon>
        <taxon>Burkholderia</taxon>
        <taxon>Burkholderia cepacia complex</taxon>
    </lineage>
</organism>
<feature type="compositionally biased region" description="Low complexity" evidence="10">
    <location>
        <begin position="597"/>
        <end position="615"/>
    </location>
</feature>
<dbReference type="SUPFAM" id="SSF56954">
    <property type="entry name" value="Outer membrane efflux proteins (OEP)"/>
    <property type="match status" value="1"/>
</dbReference>
<evidence type="ECO:0000256" key="7">
    <source>
        <dbReference type="ARBA" id="ARBA00023139"/>
    </source>
</evidence>
<sequence>MRRAKQAAGWAHRVKGGALIGAAAAALALGGCVPTGFLPSLSLRAPADDALAQTAGPGVNGAWPAPDWVKQLQDPQLDALVAEASQNNPDLQVAQARLRIAQAQLQQFDSLTGLTGTAGATVSRARMPKPGDDVANVSVGGYRVPVEIFGDPNVSPSSVFVGLNYQLDLWGRNRAATKSLMSLREAARVEAEQVRLTLAVAIVTVYCQLDQAYATQELLQQKLKVSQRVTTVLRERTARGLDNAYDASDASIKRSKLLAQIAQNDEQIKLAQLQLGVLSGRGPERGLALQRPRVGAFAGGVLPARLPAGLLGRRPDIVAARLRVEAAFANADSTRAQFYPDVNLVALGGVFALTPASLFSRDALAGSVGPAISLPVFDRGRLKAKLGADVAQADVAIGLYNKTVDDALGQVAQLVTSLQTSQTLVAQQQDAVAAAQKIVQIATDRHRRGVLMQKDVDVADLTLIDERAQLIALLGRQRTLRVGLVGALGGGFDAGATVAQAPAVHRARSGAAKRGASTAAPAASATAVGTASAAMTSSTATTATTASAAAATANAIRSMAGPSADARARSAAVPQVVAASDTGAARRDDSARTPAVGATPPRGTPASARTAAATPAPSPSVMPPIPLFQHDRLIVTQSD</sequence>
<gene>
    <name evidence="11" type="ORF">WS90_19845</name>
</gene>
<evidence type="ECO:0000256" key="6">
    <source>
        <dbReference type="ARBA" id="ARBA00023136"/>
    </source>
</evidence>
<proteinExistence type="inferred from homology"/>
<keyword evidence="8 9" id="KW-0449">Lipoprotein</keyword>
<dbReference type="Pfam" id="PF02321">
    <property type="entry name" value="OEP"/>
    <property type="match status" value="2"/>
</dbReference>
<evidence type="ECO:0000256" key="10">
    <source>
        <dbReference type="SAM" id="MobiDB-lite"/>
    </source>
</evidence>
<dbReference type="GO" id="GO:0015562">
    <property type="term" value="F:efflux transmembrane transporter activity"/>
    <property type="evidence" value="ECO:0007669"/>
    <property type="project" value="InterPro"/>
</dbReference>
<keyword evidence="4 9" id="KW-0812">Transmembrane</keyword>
<evidence type="ECO:0000256" key="1">
    <source>
        <dbReference type="ARBA" id="ARBA00004370"/>
    </source>
</evidence>
<dbReference type="InterPro" id="IPR003423">
    <property type="entry name" value="OMP_efflux"/>
</dbReference>
<comment type="caution">
    <text evidence="11">The sequence shown here is derived from an EMBL/GenBank/DDBJ whole genome shotgun (WGS) entry which is preliminary data.</text>
</comment>
<dbReference type="GO" id="GO:0005886">
    <property type="term" value="C:plasma membrane"/>
    <property type="evidence" value="ECO:0007669"/>
    <property type="project" value="UniProtKB-SubCell"/>
</dbReference>
<evidence type="ECO:0000256" key="3">
    <source>
        <dbReference type="ARBA" id="ARBA00022452"/>
    </source>
</evidence>
<reference evidence="11 12" key="1">
    <citation type="submission" date="2015-11" db="EMBL/GenBank/DDBJ databases">
        <title>Expanding the genomic diversity of Burkholderia species for the development of highly accurate diagnostics.</title>
        <authorList>
            <person name="Sahl J."/>
            <person name="Keim P."/>
            <person name="Wagner D."/>
        </authorList>
    </citation>
    <scope>NUCLEOTIDE SEQUENCE [LARGE SCALE GENOMIC DNA]</scope>
    <source>
        <strain evidence="11 12">MSMB1302</strain>
    </source>
</reference>
<accession>A0A103ZEJ1</accession>
<dbReference type="PANTHER" id="PTHR30203">
    <property type="entry name" value="OUTER MEMBRANE CATION EFFLUX PROTEIN"/>
    <property type="match status" value="1"/>
</dbReference>
<evidence type="ECO:0000313" key="11">
    <source>
        <dbReference type="EMBL" id="KVK78600.1"/>
    </source>
</evidence>
<evidence type="ECO:0000256" key="4">
    <source>
        <dbReference type="ARBA" id="ARBA00022692"/>
    </source>
</evidence>
<keyword evidence="6 9" id="KW-0472">Membrane</keyword>
<keyword evidence="3 9" id="KW-1134">Transmembrane beta strand</keyword>
<comment type="subcellular location">
    <subcellularLocation>
        <location evidence="9">Cell membrane</location>
        <topology evidence="9">Lipid-anchor</topology>
    </subcellularLocation>
    <subcellularLocation>
        <location evidence="1">Membrane</location>
    </subcellularLocation>
</comment>
<comment type="similarity">
    <text evidence="2 9">Belongs to the outer membrane factor (OMF) (TC 1.B.17) family.</text>
</comment>
<evidence type="ECO:0000256" key="5">
    <source>
        <dbReference type="ARBA" id="ARBA00022729"/>
    </source>
</evidence>
<keyword evidence="7 9" id="KW-0564">Palmitate</keyword>
<evidence type="ECO:0000256" key="8">
    <source>
        <dbReference type="ARBA" id="ARBA00023288"/>
    </source>
</evidence>
<dbReference type="RefSeq" id="WP_059730770.1">
    <property type="nucleotide sequence ID" value="NZ_LOYH01000075.1"/>
</dbReference>
<dbReference type="AlphaFoldDB" id="A0A103ZEJ1"/>